<dbReference type="EMBL" id="ABDC03027848">
    <property type="status" value="NOT_ANNOTATED_CDS"/>
    <property type="molecule type" value="Genomic_DNA"/>
</dbReference>
<dbReference type="GO" id="GO:0000977">
    <property type="term" value="F:RNA polymerase II transcription regulatory region sequence-specific DNA binding"/>
    <property type="evidence" value="ECO:0007669"/>
    <property type="project" value="TreeGrafter"/>
</dbReference>
<dbReference type="PROSITE" id="PS50805">
    <property type="entry name" value="KRAB"/>
    <property type="match status" value="2"/>
</dbReference>
<reference evidence="15" key="2">
    <citation type="submission" date="2025-08" db="UniProtKB">
        <authorList>
            <consortium name="Ensembl"/>
        </authorList>
    </citation>
    <scope>IDENTIFICATION</scope>
</reference>
<dbReference type="GO" id="GO:0005634">
    <property type="term" value="C:nucleus"/>
    <property type="evidence" value="ECO:0007669"/>
    <property type="project" value="UniProtKB-SubCell"/>
</dbReference>
<feature type="domain" description="KRAB" evidence="14">
    <location>
        <begin position="151"/>
        <end position="220"/>
    </location>
</feature>
<dbReference type="SMART" id="SM00355">
    <property type="entry name" value="ZnF_C2H2"/>
    <property type="match status" value="14"/>
</dbReference>
<dbReference type="PANTHER" id="PTHR24381">
    <property type="entry name" value="ZINC FINGER PROTEIN"/>
    <property type="match status" value="1"/>
</dbReference>
<reference evidence="15" key="1">
    <citation type="submission" date="2016-12" db="EMBL/GenBank/DDBJ databases">
        <title>Mouse lemur reference genome and diversity panel.</title>
        <authorList>
            <person name="Harris R."/>
            <person name="Larsen P."/>
            <person name="Liu Y."/>
            <person name="Hughes D.S."/>
            <person name="Murali S."/>
            <person name="Raveendran M."/>
            <person name="Korchina V."/>
            <person name="Wang M."/>
            <person name="Jhangiani S."/>
            <person name="Bandaranaike D."/>
            <person name="Bellair M."/>
            <person name="Blankenburg K."/>
            <person name="Chao H."/>
            <person name="Dahdouli M."/>
            <person name="Dinh H."/>
            <person name="Doddapaneni H."/>
            <person name="English A."/>
            <person name="Firestine M."/>
            <person name="Gnanaolivu R."/>
            <person name="Gross S."/>
            <person name="Hernandez B."/>
            <person name="Javaid M."/>
            <person name="Jayaseelan J."/>
            <person name="Jones J."/>
            <person name="Khan Z."/>
            <person name="Kovar C."/>
            <person name="Kurapati P."/>
            <person name="Le B."/>
            <person name="Lee S."/>
            <person name="Li M."/>
            <person name="Mathew T."/>
            <person name="Narasimhan A."/>
            <person name="Ngo D."/>
            <person name="Nguyen L."/>
            <person name="Okwuonu G."/>
            <person name="Ongeri F."/>
            <person name="Osuji N."/>
            <person name="Pu L.-L."/>
            <person name="Puazo M."/>
            <person name="Quiroz J."/>
            <person name="Raj R."/>
            <person name="Rajbhandari K."/>
            <person name="Reid J.G."/>
            <person name="Santibanez J."/>
            <person name="Sexton D."/>
            <person name="Skinner E."/>
            <person name="Vee V."/>
            <person name="Weissenberger G."/>
            <person name="Wu Y."/>
            <person name="Xin Y."/>
            <person name="Han Y."/>
            <person name="Campbell C."/>
            <person name="Brown A."/>
            <person name="Sullivan B."/>
            <person name="Shelton J."/>
            <person name="Brown S."/>
            <person name="Dudchenko O."/>
            <person name="Machol I."/>
            <person name="Durand N."/>
            <person name="Shamim M."/>
            <person name="Lieberman A."/>
            <person name="Muzny D.M."/>
            <person name="Richards S."/>
            <person name="Yoder A."/>
            <person name="Worley K.C."/>
            <person name="Rogers J."/>
            <person name="Gibbs R.A."/>
        </authorList>
    </citation>
    <scope>NUCLEOTIDE SEQUENCE [LARGE SCALE GENOMIC DNA]</scope>
</reference>
<dbReference type="SUPFAM" id="SSF57667">
    <property type="entry name" value="beta-beta-alpha zinc fingers"/>
    <property type="match status" value="8"/>
</dbReference>
<feature type="domain" description="C2H2-type" evidence="13">
    <location>
        <begin position="498"/>
        <end position="525"/>
    </location>
</feature>
<gene>
    <name evidence="15" type="primary">ZNF560</name>
    <name evidence="15" type="synonym">LOC105885449</name>
</gene>
<evidence type="ECO:0000256" key="12">
    <source>
        <dbReference type="PROSITE-ProRule" id="PRU00042"/>
    </source>
</evidence>
<feature type="domain" description="C2H2-type" evidence="13">
    <location>
        <begin position="666"/>
        <end position="693"/>
    </location>
</feature>
<feature type="domain" description="C2H2-type" evidence="13">
    <location>
        <begin position="252"/>
        <end position="279"/>
    </location>
</feature>
<feature type="domain" description="C2H2-type" evidence="13">
    <location>
        <begin position="554"/>
        <end position="581"/>
    </location>
</feature>
<dbReference type="FunFam" id="3.30.160.60:FF:002090">
    <property type="entry name" value="Zinc finger protein 473"/>
    <property type="match status" value="1"/>
</dbReference>
<evidence type="ECO:0000256" key="10">
    <source>
        <dbReference type="ARBA" id="ARBA00023163"/>
    </source>
</evidence>
<dbReference type="Pfam" id="PF13912">
    <property type="entry name" value="zf-C2H2_6"/>
    <property type="match status" value="1"/>
</dbReference>
<feature type="domain" description="C2H2-type" evidence="13">
    <location>
        <begin position="610"/>
        <end position="637"/>
    </location>
</feature>
<dbReference type="FunFam" id="3.30.160.60:FF:000052">
    <property type="entry name" value="zinc finger protein 546 isoform X1"/>
    <property type="match status" value="1"/>
</dbReference>
<dbReference type="SUPFAM" id="SSF109640">
    <property type="entry name" value="KRAB domain (Kruppel-associated box)"/>
    <property type="match status" value="2"/>
</dbReference>
<keyword evidence="11" id="KW-0539">Nucleus</keyword>
<dbReference type="Ensembl" id="ENSMICT00000062103.1">
    <property type="protein sequence ID" value="ENSMICP00000046424.1"/>
    <property type="gene ID" value="ENSMICG00000033101.2"/>
</dbReference>
<dbReference type="FunFam" id="3.30.160.60:FF:002254">
    <property type="entry name" value="Zinc finger protein 540"/>
    <property type="match status" value="1"/>
</dbReference>
<dbReference type="Pfam" id="PF01352">
    <property type="entry name" value="KRAB"/>
    <property type="match status" value="2"/>
</dbReference>
<keyword evidence="4" id="KW-0479">Metal-binding</keyword>
<comment type="subcellular location">
    <subcellularLocation>
        <location evidence="2">Nucleus</location>
    </subcellularLocation>
</comment>
<dbReference type="GeneTree" id="ENSGT00940000164683"/>
<keyword evidence="7" id="KW-0862">Zinc</keyword>
<evidence type="ECO:0000313" key="15">
    <source>
        <dbReference type="Ensembl" id="ENSMICP00000046424.1"/>
    </source>
</evidence>
<evidence type="ECO:0000256" key="9">
    <source>
        <dbReference type="ARBA" id="ARBA00023125"/>
    </source>
</evidence>
<evidence type="ECO:0000256" key="4">
    <source>
        <dbReference type="ARBA" id="ARBA00022723"/>
    </source>
</evidence>
<dbReference type="FunFam" id="3.30.160.60:FF:000062">
    <property type="entry name" value="RB-associated KRAB zinc finger protein-like"/>
    <property type="match status" value="1"/>
</dbReference>
<accession>A0A8B7WW39</accession>
<dbReference type="Gene3D" id="6.10.140.140">
    <property type="match status" value="2"/>
</dbReference>
<evidence type="ECO:0000256" key="11">
    <source>
        <dbReference type="ARBA" id="ARBA00023242"/>
    </source>
</evidence>
<dbReference type="Pfam" id="PF00096">
    <property type="entry name" value="zf-C2H2"/>
    <property type="match status" value="11"/>
</dbReference>
<dbReference type="FunFam" id="3.30.160.60:FF:002249">
    <property type="entry name" value="Zinc finger protein 560"/>
    <property type="match status" value="1"/>
</dbReference>
<evidence type="ECO:0000256" key="2">
    <source>
        <dbReference type="ARBA" id="ARBA00004123"/>
    </source>
</evidence>
<dbReference type="InterPro" id="IPR013087">
    <property type="entry name" value="Znf_C2H2_type"/>
</dbReference>
<dbReference type="GO" id="GO:0000981">
    <property type="term" value="F:DNA-binding transcription factor activity, RNA polymerase II-specific"/>
    <property type="evidence" value="ECO:0007669"/>
    <property type="project" value="TreeGrafter"/>
</dbReference>
<feature type="domain" description="C2H2-type" evidence="13">
    <location>
        <begin position="386"/>
        <end position="413"/>
    </location>
</feature>
<evidence type="ECO:0000256" key="6">
    <source>
        <dbReference type="ARBA" id="ARBA00022771"/>
    </source>
</evidence>
<dbReference type="CDD" id="cd07765">
    <property type="entry name" value="KRAB_A-box"/>
    <property type="match status" value="2"/>
</dbReference>
<dbReference type="FunFam" id="3.30.160.60:FF:000099">
    <property type="entry name" value="Zinc finger protein 79"/>
    <property type="match status" value="1"/>
</dbReference>
<evidence type="ECO:0000256" key="8">
    <source>
        <dbReference type="ARBA" id="ARBA00023015"/>
    </source>
</evidence>
<keyword evidence="9" id="KW-0238">DNA-binding</keyword>
<feature type="domain" description="C2H2-type" evidence="13">
    <location>
        <begin position="526"/>
        <end position="553"/>
    </location>
</feature>
<dbReference type="InterPro" id="IPR036236">
    <property type="entry name" value="Znf_C2H2_sf"/>
</dbReference>
<sequence length="715" mass="81996">MVNTSAGLFEWSDIHWDSNRGLLSRDPACLYEEKTEAERKMVDGLTNCYQDSVTFDDVAVDFTQEEWVLLDRSQKILYIDVMLENYKNLATVGCQVIKPSLISCLEQKEELRTVLGGVLQDWEILLQTNVSALQQDFWVVQTSNGIQTDLITFDSVAVEFTQEEWTLLDPTQRKLYRDVMLENYSNLSSVGYQLFKPSLISWLEEEFRTVERGILQEQKMCLKNNESALRQDIFCFKTSSEIQPARSHSGGCDCKQCGNVFSEHSCLKTHMSIQNGENISECNQYGEDLLSLHKKTSIGRKLSVFDQCGKSFSLTLNGEFQRKCPQDKSFECSDCGETFVNQSHLQAHKRTHNGEKLYEWEQCGKVFPNSTSRPVHVEMHIVKNPYECKECGKGFRYPTHLDNHMRTHTGIKPYKCKDCGKAFTVRSGLTEHVRTHSGEKPYECKECGKAFGTSSGLVEHIKCHPEEKPFKCDQCGKAFVFSSSLLSHLRTHTGEKSFDCYVCGKPFTCSYNLRVHVRTHTGERPYKCKECGKTFTKCSYLTKHLRIHAGEKPYGCQKCGKAFIEHSYLTRHLRTHTGEQPYEYKECGKAFAVSSSLTDHVRIHTADKPYKCSECGKAYNRFCLLTQHLKTHTTEKTFECKECGISFRNSSCLDDHFQIHTEIKLHKCKDCGKAFTWRSSLTKHAHTHTRETREKPVNVKNVGNSFVLLQDIFSI</sequence>
<dbReference type="AlphaFoldDB" id="A0A8B7WW39"/>
<dbReference type="FunFam" id="3.30.160.60:FF:000040">
    <property type="entry name" value="RB associated KRAB zinc finger"/>
    <property type="match status" value="1"/>
</dbReference>
<dbReference type="PROSITE" id="PS50157">
    <property type="entry name" value="ZINC_FINGER_C2H2_2"/>
    <property type="match status" value="13"/>
</dbReference>
<comment type="similarity">
    <text evidence="3">Belongs to the krueppel C2H2-type zinc-finger protein family.</text>
</comment>
<dbReference type="GO" id="GO:0000122">
    <property type="term" value="P:negative regulation of transcription by RNA polymerase II"/>
    <property type="evidence" value="ECO:0007669"/>
    <property type="project" value="UniProtKB-ARBA"/>
</dbReference>
<dbReference type="InterPro" id="IPR001909">
    <property type="entry name" value="KRAB"/>
</dbReference>
<dbReference type="PROSITE" id="PS00028">
    <property type="entry name" value="ZINC_FINGER_C2H2_1"/>
    <property type="match status" value="11"/>
</dbReference>
<reference evidence="15" key="3">
    <citation type="submission" date="2025-09" db="UniProtKB">
        <authorList>
            <consortium name="Ensembl"/>
        </authorList>
    </citation>
    <scope>IDENTIFICATION</scope>
</reference>
<evidence type="ECO:0000256" key="1">
    <source>
        <dbReference type="ARBA" id="ARBA00003767"/>
    </source>
</evidence>
<dbReference type="InterPro" id="IPR036051">
    <property type="entry name" value="KRAB_dom_sf"/>
</dbReference>
<dbReference type="Gene3D" id="3.30.160.60">
    <property type="entry name" value="Classic Zinc Finger"/>
    <property type="match status" value="14"/>
</dbReference>
<proteinExistence type="inferred from homology"/>
<dbReference type="PANTHER" id="PTHR24381:SF265">
    <property type="entry name" value="ZINC FINGER PROTEIN 266"/>
    <property type="match status" value="1"/>
</dbReference>
<dbReference type="FunFam" id="3.30.160.60:FF:001643">
    <property type="entry name" value="Zinc finger with KRAB and SCAN domains 5"/>
    <property type="match status" value="1"/>
</dbReference>
<feature type="domain" description="KRAB" evidence="14">
    <location>
        <begin position="53"/>
        <end position="124"/>
    </location>
</feature>
<keyword evidence="8" id="KW-0805">Transcription regulation</keyword>
<feature type="domain" description="C2H2-type" evidence="13">
    <location>
        <begin position="442"/>
        <end position="469"/>
    </location>
</feature>
<dbReference type="Proteomes" id="UP000694394">
    <property type="component" value="Chromosome 24"/>
</dbReference>
<keyword evidence="6 12" id="KW-0863">Zinc-finger</keyword>
<keyword evidence="16" id="KW-1185">Reference proteome</keyword>
<evidence type="ECO:0000259" key="14">
    <source>
        <dbReference type="PROSITE" id="PS50805"/>
    </source>
</evidence>
<feature type="domain" description="C2H2-type" evidence="13">
    <location>
        <begin position="582"/>
        <end position="609"/>
    </location>
</feature>
<organism evidence="15 16">
    <name type="scientific">Microcebus murinus</name>
    <name type="common">Gray mouse lemur</name>
    <name type="synonym">Lemur murinus</name>
    <dbReference type="NCBI Taxonomy" id="30608"/>
    <lineage>
        <taxon>Eukaryota</taxon>
        <taxon>Metazoa</taxon>
        <taxon>Chordata</taxon>
        <taxon>Craniata</taxon>
        <taxon>Vertebrata</taxon>
        <taxon>Euteleostomi</taxon>
        <taxon>Mammalia</taxon>
        <taxon>Eutheria</taxon>
        <taxon>Euarchontoglires</taxon>
        <taxon>Primates</taxon>
        <taxon>Strepsirrhini</taxon>
        <taxon>Lemuriformes</taxon>
        <taxon>Cheirogaleidae</taxon>
        <taxon>Microcebus</taxon>
    </lineage>
</organism>
<evidence type="ECO:0000313" key="16">
    <source>
        <dbReference type="Proteomes" id="UP000694394"/>
    </source>
</evidence>
<feature type="domain" description="C2H2-type" evidence="13">
    <location>
        <begin position="638"/>
        <end position="665"/>
    </location>
</feature>
<dbReference type="SMART" id="SM00349">
    <property type="entry name" value="KRAB"/>
    <property type="match status" value="2"/>
</dbReference>
<feature type="domain" description="C2H2-type" evidence="13">
    <location>
        <begin position="330"/>
        <end position="357"/>
    </location>
</feature>
<evidence type="ECO:0000256" key="5">
    <source>
        <dbReference type="ARBA" id="ARBA00022737"/>
    </source>
</evidence>
<dbReference type="GO" id="GO:0008270">
    <property type="term" value="F:zinc ion binding"/>
    <property type="evidence" value="ECO:0007669"/>
    <property type="project" value="UniProtKB-KW"/>
</dbReference>
<evidence type="ECO:0000259" key="13">
    <source>
        <dbReference type="PROSITE" id="PS50157"/>
    </source>
</evidence>
<feature type="domain" description="C2H2-type" evidence="13">
    <location>
        <begin position="470"/>
        <end position="497"/>
    </location>
</feature>
<dbReference type="FunFam" id="3.30.160.60:FF:001009">
    <property type="entry name" value="Zinc finger protein 26"/>
    <property type="match status" value="1"/>
</dbReference>
<comment type="function">
    <text evidence="1">May be involved in transcriptional regulation.</text>
</comment>
<dbReference type="FunFam" id="3.30.160.60:FF:001442">
    <property type="entry name" value="zinc finger protein 696"/>
    <property type="match status" value="1"/>
</dbReference>
<evidence type="ECO:0000256" key="3">
    <source>
        <dbReference type="ARBA" id="ARBA00006991"/>
    </source>
</evidence>
<protein>
    <submittedName>
        <fullName evidence="15">Zinc finger protein 560</fullName>
    </submittedName>
</protein>
<dbReference type="OrthoDB" id="6077919at2759"/>
<dbReference type="FunFam" id="3.30.160.60:FF:001465">
    <property type="entry name" value="Zinc finger protein 560"/>
    <property type="match status" value="1"/>
</dbReference>
<evidence type="ECO:0000256" key="7">
    <source>
        <dbReference type="ARBA" id="ARBA00022833"/>
    </source>
</evidence>
<keyword evidence="5" id="KW-0677">Repeat</keyword>
<feature type="domain" description="C2H2-type" evidence="13">
    <location>
        <begin position="414"/>
        <end position="441"/>
    </location>
</feature>
<name>A0A8B7WW39_MICMU</name>
<keyword evidence="10" id="KW-0804">Transcription</keyword>
<dbReference type="FunFam" id="3.30.160.60:FF:000193">
    <property type="entry name" value="Zinc finger protein 300"/>
    <property type="match status" value="1"/>
</dbReference>